<dbReference type="GO" id="GO:0009451">
    <property type="term" value="P:RNA modification"/>
    <property type="evidence" value="ECO:0007669"/>
    <property type="project" value="InterPro"/>
</dbReference>
<proteinExistence type="predicted"/>
<name>A0AA88R0J6_9ASTE</name>
<dbReference type="InterPro" id="IPR011990">
    <property type="entry name" value="TPR-like_helical_dom_sf"/>
</dbReference>
<evidence type="ECO:0008006" key="5">
    <source>
        <dbReference type="Google" id="ProtNLM"/>
    </source>
</evidence>
<dbReference type="EMBL" id="JAVXUO010002461">
    <property type="protein sequence ID" value="KAK2973055.1"/>
    <property type="molecule type" value="Genomic_DNA"/>
</dbReference>
<dbReference type="PANTHER" id="PTHR47926:SF540">
    <property type="entry name" value="PENTATRICOPEPTIDE REPEAT-CONTAINING PROTEIN"/>
    <property type="match status" value="1"/>
</dbReference>
<keyword evidence="4" id="KW-1185">Reference proteome</keyword>
<keyword evidence="1" id="KW-0677">Repeat</keyword>
<dbReference type="Gene3D" id="1.25.40.10">
    <property type="entry name" value="Tetratricopeptide repeat domain"/>
    <property type="match status" value="2"/>
</dbReference>
<dbReference type="InterPro" id="IPR002885">
    <property type="entry name" value="PPR_rpt"/>
</dbReference>
<dbReference type="PROSITE" id="PS51257">
    <property type="entry name" value="PROKAR_LIPOPROTEIN"/>
    <property type="match status" value="1"/>
</dbReference>
<dbReference type="InterPro" id="IPR046960">
    <property type="entry name" value="PPR_At4g14850-like_plant"/>
</dbReference>
<dbReference type="PROSITE" id="PS51375">
    <property type="entry name" value="PPR"/>
    <property type="match status" value="2"/>
</dbReference>
<gene>
    <name evidence="3" type="ORF">RJ640_005422</name>
</gene>
<dbReference type="PANTHER" id="PTHR47926">
    <property type="entry name" value="PENTATRICOPEPTIDE REPEAT-CONTAINING PROTEIN"/>
    <property type="match status" value="1"/>
</dbReference>
<evidence type="ECO:0000313" key="4">
    <source>
        <dbReference type="Proteomes" id="UP001187471"/>
    </source>
</evidence>
<protein>
    <recommendedName>
        <fullName evidence="5">Pentatricopeptide repeat-containing protein</fullName>
    </recommendedName>
</protein>
<dbReference type="Pfam" id="PF01535">
    <property type="entry name" value="PPR"/>
    <property type="match status" value="3"/>
</dbReference>
<dbReference type="GO" id="GO:0003723">
    <property type="term" value="F:RNA binding"/>
    <property type="evidence" value="ECO:0007669"/>
    <property type="project" value="InterPro"/>
</dbReference>
<reference evidence="3" key="1">
    <citation type="submission" date="2022-12" db="EMBL/GenBank/DDBJ databases">
        <title>Draft genome assemblies for two species of Escallonia (Escalloniales).</title>
        <authorList>
            <person name="Chanderbali A."/>
            <person name="Dervinis C."/>
            <person name="Anghel I."/>
            <person name="Soltis D."/>
            <person name="Soltis P."/>
            <person name="Zapata F."/>
        </authorList>
    </citation>
    <scope>NUCLEOTIDE SEQUENCE</scope>
    <source>
        <strain evidence="3">UCBG92.1500</strain>
        <tissue evidence="3">Leaf</tissue>
    </source>
</reference>
<feature type="repeat" description="PPR" evidence="2">
    <location>
        <begin position="152"/>
        <end position="186"/>
    </location>
</feature>
<evidence type="ECO:0000256" key="1">
    <source>
        <dbReference type="ARBA" id="ARBA00022737"/>
    </source>
</evidence>
<organism evidence="3 4">
    <name type="scientific">Escallonia rubra</name>
    <dbReference type="NCBI Taxonomy" id="112253"/>
    <lineage>
        <taxon>Eukaryota</taxon>
        <taxon>Viridiplantae</taxon>
        <taxon>Streptophyta</taxon>
        <taxon>Embryophyta</taxon>
        <taxon>Tracheophyta</taxon>
        <taxon>Spermatophyta</taxon>
        <taxon>Magnoliopsida</taxon>
        <taxon>eudicotyledons</taxon>
        <taxon>Gunneridae</taxon>
        <taxon>Pentapetalae</taxon>
        <taxon>asterids</taxon>
        <taxon>campanulids</taxon>
        <taxon>Escalloniales</taxon>
        <taxon>Escalloniaceae</taxon>
        <taxon>Escallonia</taxon>
    </lineage>
</organism>
<dbReference type="AlphaFoldDB" id="A0AA88R0J6"/>
<evidence type="ECO:0000256" key="2">
    <source>
        <dbReference type="PROSITE-ProRule" id="PRU00708"/>
    </source>
</evidence>
<evidence type="ECO:0000313" key="3">
    <source>
        <dbReference type="EMBL" id="KAK2973055.1"/>
    </source>
</evidence>
<feature type="repeat" description="PPR" evidence="2">
    <location>
        <begin position="92"/>
        <end position="126"/>
    </location>
</feature>
<dbReference type="Proteomes" id="UP001187471">
    <property type="component" value="Unassembled WGS sequence"/>
</dbReference>
<dbReference type="NCBIfam" id="TIGR00756">
    <property type="entry name" value="PPR"/>
    <property type="match status" value="2"/>
</dbReference>
<sequence length="188" mass="21883">MLKLEELECLYASMIKNNTTQDCFLVSQFITACSTFCQRDYEIRAFTQIEIANDLDKLFVGRFGELGLHHMYMFKLHRMNFTRVFDEIPNRDGFAWTTMVTAHARVGDLGSARRLLDDMPERNTASWNSIIAGYARLGDVESAEFFEMLTKDLISWTTMINCYCQNKKYKEAVAVFNEMKMMVRTPTK</sequence>
<accession>A0AA88R0J6</accession>
<comment type="caution">
    <text evidence="3">The sequence shown here is derived from an EMBL/GenBank/DDBJ whole genome shotgun (WGS) entry which is preliminary data.</text>
</comment>